<name>A0A9D1KSV5_9FIRM</name>
<dbReference type="PROSITE" id="PS51257">
    <property type="entry name" value="PROKAR_LIPOPROTEIN"/>
    <property type="match status" value="1"/>
</dbReference>
<dbReference type="AlphaFoldDB" id="A0A9D1KSV5"/>
<gene>
    <name evidence="1" type="ORF">IAC43_05185</name>
</gene>
<dbReference type="EMBL" id="DVLW01000141">
    <property type="protein sequence ID" value="HIT94557.1"/>
    <property type="molecule type" value="Genomic_DNA"/>
</dbReference>
<evidence type="ECO:0000313" key="2">
    <source>
        <dbReference type="Proteomes" id="UP000824160"/>
    </source>
</evidence>
<comment type="caution">
    <text evidence="1">The sequence shown here is derived from an EMBL/GenBank/DDBJ whole genome shotgun (WGS) entry which is preliminary data.</text>
</comment>
<proteinExistence type="predicted"/>
<accession>A0A9D1KSV5</accession>
<protein>
    <recommendedName>
        <fullName evidence="3">Lipoprotein</fullName>
    </recommendedName>
</protein>
<evidence type="ECO:0008006" key="3">
    <source>
        <dbReference type="Google" id="ProtNLM"/>
    </source>
</evidence>
<dbReference type="Proteomes" id="UP000824160">
    <property type="component" value="Unassembled WGS sequence"/>
</dbReference>
<evidence type="ECO:0000313" key="1">
    <source>
        <dbReference type="EMBL" id="HIT94557.1"/>
    </source>
</evidence>
<sequence length="153" mass="16829">MMKRFVCMLLTVLCIVGLTGCSRFGMKSPPKLVVKCSDGSVSAILGTYSWQYMNTGVTADAIHPLDNNNYKILETTDTAAVLEFAKDPDSILNVICWSDTFLSSSDAESEKVDFQDNTIQLKPGGYIYQVAAEWDTNGTAYYSFYIKTEGDAA</sequence>
<reference evidence="1" key="2">
    <citation type="journal article" date="2021" name="PeerJ">
        <title>Extensive microbial diversity within the chicken gut microbiome revealed by metagenomics and culture.</title>
        <authorList>
            <person name="Gilroy R."/>
            <person name="Ravi A."/>
            <person name="Getino M."/>
            <person name="Pursley I."/>
            <person name="Horton D.L."/>
            <person name="Alikhan N.F."/>
            <person name="Baker D."/>
            <person name="Gharbi K."/>
            <person name="Hall N."/>
            <person name="Watson M."/>
            <person name="Adriaenssens E.M."/>
            <person name="Foster-Nyarko E."/>
            <person name="Jarju S."/>
            <person name="Secka A."/>
            <person name="Antonio M."/>
            <person name="Oren A."/>
            <person name="Chaudhuri R.R."/>
            <person name="La Ragione R."/>
            <person name="Hildebrand F."/>
            <person name="Pallen M.J."/>
        </authorList>
    </citation>
    <scope>NUCLEOTIDE SEQUENCE</scope>
    <source>
        <strain evidence="1">ChiBcec7-5410</strain>
    </source>
</reference>
<reference evidence="1" key="1">
    <citation type="submission" date="2020-10" db="EMBL/GenBank/DDBJ databases">
        <authorList>
            <person name="Gilroy R."/>
        </authorList>
    </citation>
    <scope>NUCLEOTIDE SEQUENCE</scope>
    <source>
        <strain evidence="1">ChiBcec7-5410</strain>
    </source>
</reference>
<organism evidence="1 2">
    <name type="scientific">Candidatus Faecivivens stercoripullorum</name>
    <dbReference type="NCBI Taxonomy" id="2840805"/>
    <lineage>
        <taxon>Bacteria</taxon>
        <taxon>Bacillati</taxon>
        <taxon>Bacillota</taxon>
        <taxon>Clostridia</taxon>
        <taxon>Eubacteriales</taxon>
        <taxon>Oscillospiraceae</taxon>
        <taxon>Oscillospiraceae incertae sedis</taxon>
        <taxon>Candidatus Faecivivens</taxon>
    </lineage>
</organism>